<keyword evidence="2" id="KW-0805">Transcription regulation</keyword>
<reference evidence="7" key="1">
    <citation type="journal article" date="2019" name="Int. J. Syst. Evol. Microbiol.">
        <title>The Global Catalogue of Microorganisms (GCM) 10K type strain sequencing project: providing services to taxonomists for standard genome sequencing and annotation.</title>
        <authorList>
            <consortium name="The Broad Institute Genomics Platform"/>
            <consortium name="The Broad Institute Genome Sequencing Center for Infectious Disease"/>
            <person name="Wu L."/>
            <person name="Ma J."/>
        </authorList>
    </citation>
    <scope>NUCLEOTIDE SEQUENCE [LARGE SCALE GENOMIC DNA]</scope>
    <source>
        <strain evidence="7">CGMCC 4.1434</strain>
    </source>
</reference>
<evidence type="ECO:0000256" key="3">
    <source>
        <dbReference type="ARBA" id="ARBA00023125"/>
    </source>
</evidence>
<dbReference type="EMBL" id="JBHSNO010000022">
    <property type="protein sequence ID" value="MFC5591978.1"/>
    <property type="molecule type" value="Genomic_DNA"/>
</dbReference>
<protein>
    <submittedName>
        <fullName evidence="6">LacI family DNA-binding transcriptional regulator</fullName>
    </submittedName>
</protein>
<dbReference type="GO" id="GO:0003677">
    <property type="term" value="F:DNA binding"/>
    <property type="evidence" value="ECO:0007669"/>
    <property type="project" value="UniProtKB-KW"/>
</dbReference>
<proteinExistence type="predicted"/>
<sequence>MKKITIGDVAKHANVSKSTVSQYLNKRYEYMSERTRERIAVSIEELDYRPNIVARSLKQKSTFTIGVIVANILHSFSTQIIRAIENKFHENGFHIIVCNADDEPDKEKDYIEMLMAKQVDGMIIFPTGGNMDLYNRMKKSKFPIVFMDRIIADSEIETVALDNEQAAKLAIDEFVESGYRDIAIVTTSIIRNISPRLERIQGYKNALEYHQIPINPAYIKTTDAGMISQALEELFSYEKPPEALLAANDIVLMAVLTYVKKQGLKIPEDLAVIGIDEVPFAVFYTPSLTTISQPTIEMANLAVTLLMQQIDQEEKGKPQVHRLQPTLIKRESC</sequence>
<accession>A0ABW0TSR3</accession>
<dbReference type="Pfam" id="PF00356">
    <property type="entry name" value="LacI"/>
    <property type="match status" value="1"/>
</dbReference>
<dbReference type="SMART" id="SM00354">
    <property type="entry name" value="HTH_LACI"/>
    <property type="match status" value="1"/>
</dbReference>
<dbReference type="SUPFAM" id="SSF53822">
    <property type="entry name" value="Periplasmic binding protein-like I"/>
    <property type="match status" value="1"/>
</dbReference>
<dbReference type="PANTHER" id="PTHR30146">
    <property type="entry name" value="LACI-RELATED TRANSCRIPTIONAL REPRESSOR"/>
    <property type="match status" value="1"/>
</dbReference>
<evidence type="ECO:0000256" key="2">
    <source>
        <dbReference type="ARBA" id="ARBA00023015"/>
    </source>
</evidence>
<feature type="domain" description="HTH lacI-type" evidence="5">
    <location>
        <begin position="4"/>
        <end position="59"/>
    </location>
</feature>
<dbReference type="Proteomes" id="UP001596109">
    <property type="component" value="Unassembled WGS sequence"/>
</dbReference>
<dbReference type="InterPro" id="IPR010982">
    <property type="entry name" value="Lambda_DNA-bd_dom_sf"/>
</dbReference>
<dbReference type="Pfam" id="PF13377">
    <property type="entry name" value="Peripla_BP_3"/>
    <property type="match status" value="1"/>
</dbReference>
<evidence type="ECO:0000313" key="7">
    <source>
        <dbReference type="Proteomes" id="UP001596109"/>
    </source>
</evidence>
<dbReference type="Gene3D" id="1.10.260.40">
    <property type="entry name" value="lambda repressor-like DNA-binding domains"/>
    <property type="match status" value="1"/>
</dbReference>
<organism evidence="6 7">
    <name type="scientific">Sporosarcina soli</name>
    <dbReference type="NCBI Taxonomy" id="334736"/>
    <lineage>
        <taxon>Bacteria</taxon>
        <taxon>Bacillati</taxon>
        <taxon>Bacillota</taxon>
        <taxon>Bacilli</taxon>
        <taxon>Bacillales</taxon>
        <taxon>Caryophanaceae</taxon>
        <taxon>Sporosarcina</taxon>
    </lineage>
</organism>
<evidence type="ECO:0000256" key="4">
    <source>
        <dbReference type="ARBA" id="ARBA00023163"/>
    </source>
</evidence>
<keyword evidence="3 6" id="KW-0238">DNA-binding</keyword>
<dbReference type="PROSITE" id="PS50932">
    <property type="entry name" value="HTH_LACI_2"/>
    <property type="match status" value="1"/>
</dbReference>
<keyword evidence="4" id="KW-0804">Transcription</keyword>
<dbReference type="CDD" id="cd01392">
    <property type="entry name" value="HTH_LacI"/>
    <property type="match status" value="1"/>
</dbReference>
<gene>
    <name evidence="6" type="ORF">ACFPRA_24175</name>
</gene>
<name>A0ABW0TSR3_9BACL</name>
<keyword evidence="7" id="KW-1185">Reference proteome</keyword>
<dbReference type="InterPro" id="IPR000843">
    <property type="entry name" value="HTH_LacI"/>
</dbReference>
<evidence type="ECO:0000313" key="6">
    <source>
        <dbReference type="EMBL" id="MFC5591978.1"/>
    </source>
</evidence>
<comment type="caution">
    <text evidence="6">The sequence shown here is derived from an EMBL/GenBank/DDBJ whole genome shotgun (WGS) entry which is preliminary data.</text>
</comment>
<keyword evidence="1" id="KW-0678">Repressor</keyword>
<dbReference type="PROSITE" id="PS00356">
    <property type="entry name" value="HTH_LACI_1"/>
    <property type="match status" value="1"/>
</dbReference>
<dbReference type="CDD" id="cd19977">
    <property type="entry name" value="PBP1_EndR-like"/>
    <property type="match status" value="1"/>
</dbReference>
<dbReference type="InterPro" id="IPR028082">
    <property type="entry name" value="Peripla_BP_I"/>
</dbReference>
<dbReference type="InterPro" id="IPR046335">
    <property type="entry name" value="LacI/GalR-like_sensor"/>
</dbReference>
<evidence type="ECO:0000259" key="5">
    <source>
        <dbReference type="PROSITE" id="PS50932"/>
    </source>
</evidence>
<dbReference type="Gene3D" id="3.40.50.2300">
    <property type="match status" value="2"/>
</dbReference>
<dbReference type="SUPFAM" id="SSF47413">
    <property type="entry name" value="lambda repressor-like DNA-binding domains"/>
    <property type="match status" value="1"/>
</dbReference>
<dbReference type="PANTHER" id="PTHR30146:SF148">
    <property type="entry name" value="HTH-TYPE TRANSCRIPTIONAL REPRESSOR PURR-RELATED"/>
    <property type="match status" value="1"/>
</dbReference>
<dbReference type="RefSeq" id="WP_381440499.1">
    <property type="nucleotide sequence ID" value="NZ_JBHSNO010000022.1"/>
</dbReference>
<evidence type="ECO:0000256" key="1">
    <source>
        <dbReference type="ARBA" id="ARBA00022491"/>
    </source>
</evidence>